<evidence type="ECO:0000256" key="2">
    <source>
        <dbReference type="ARBA" id="ARBA00023043"/>
    </source>
</evidence>
<evidence type="ECO:0000256" key="3">
    <source>
        <dbReference type="PROSITE-ProRule" id="PRU00023"/>
    </source>
</evidence>
<proteinExistence type="predicted"/>
<feature type="non-terminal residue" evidence="4">
    <location>
        <position position="1"/>
    </location>
</feature>
<gene>
    <name evidence="4" type="ORF">AURANDRAFT_6606</name>
</gene>
<dbReference type="Gene3D" id="1.25.40.20">
    <property type="entry name" value="Ankyrin repeat-containing domain"/>
    <property type="match status" value="2"/>
</dbReference>
<dbReference type="eggNOG" id="KOG0504">
    <property type="taxonomic scope" value="Eukaryota"/>
</dbReference>
<dbReference type="OrthoDB" id="58601at2759"/>
<dbReference type="GeneID" id="20225631"/>
<keyword evidence="1" id="KW-0677">Repeat</keyword>
<dbReference type="OMA" id="YYGDTPF"/>
<dbReference type="Proteomes" id="UP000002729">
    <property type="component" value="Unassembled WGS sequence"/>
</dbReference>
<dbReference type="PANTHER" id="PTHR24198:SF165">
    <property type="entry name" value="ANKYRIN REPEAT-CONTAINING PROTEIN-RELATED"/>
    <property type="match status" value="1"/>
</dbReference>
<feature type="repeat" description="ANK" evidence="3">
    <location>
        <begin position="112"/>
        <end position="139"/>
    </location>
</feature>
<dbReference type="RefSeq" id="XP_009037192.1">
    <property type="nucleotide sequence ID" value="XM_009038944.1"/>
</dbReference>
<reference evidence="4 5" key="1">
    <citation type="journal article" date="2011" name="Proc. Natl. Acad. Sci. U.S.A.">
        <title>Niche of harmful alga Aureococcus anophagefferens revealed through ecogenomics.</title>
        <authorList>
            <person name="Gobler C.J."/>
            <person name="Berry D.L."/>
            <person name="Dyhrman S.T."/>
            <person name="Wilhelm S.W."/>
            <person name="Salamov A."/>
            <person name="Lobanov A.V."/>
            <person name="Zhang Y."/>
            <person name="Collier J.L."/>
            <person name="Wurch L.L."/>
            <person name="Kustka A.B."/>
            <person name="Dill B.D."/>
            <person name="Shah M."/>
            <person name="VerBerkmoes N.C."/>
            <person name="Kuo A."/>
            <person name="Terry A."/>
            <person name="Pangilinan J."/>
            <person name="Lindquist E.A."/>
            <person name="Lucas S."/>
            <person name="Paulsen I.T."/>
            <person name="Hattenrath-Lehmann T.K."/>
            <person name="Talmage S.C."/>
            <person name="Walker E.A."/>
            <person name="Koch F."/>
            <person name="Burson A.M."/>
            <person name="Marcoval M.A."/>
            <person name="Tang Y.Z."/>
            <person name="Lecleir G.R."/>
            <person name="Coyne K.J."/>
            <person name="Berg G.M."/>
            <person name="Bertrand E.M."/>
            <person name="Saito M.A."/>
            <person name="Gladyshev V.N."/>
            <person name="Grigoriev I.V."/>
        </authorList>
    </citation>
    <scope>NUCLEOTIDE SEQUENCE [LARGE SCALE GENOMIC DNA]</scope>
    <source>
        <strain evidence="5">CCMP 1984</strain>
    </source>
</reference>
<dbReference type="SUPFAM" id="SSF48403">
    <property type="entry name" value="Ankyrin repeat"/>
    <property type="match status" value="1"/>
</dbReference>
<organism evidence="5">
    <name type="scientific">Aureococcus anophagefferens</name>
    <name type="common">Harmful bloom alga</name>
    <dbReference type="NCBI Taxonomy" id="44056"/>
    <lineage>
        <taxon>Eukaryota</taxon>
        <taxon>Sar</taxon>
        <taxon>Stramenopiles</taxon>
        <taxon>Ochrophyta</taxon>
        <taxon>Pelagophyceae</taxon>
        <taxon>Pelagomonadales</taxon>
        <taxon>Pelagomonadaceae</taxon>
        <taxon>Aureococcus</taxon>
    </lineage>
</organism>
<protein>
    <submittedName>
        <fullName evidence="4">Uncharacterized protein</fullName>
    </submittedName>
</protein>
<keyword evidence="5" id="KW-1185">Reference proteome</keyword>
<dbReference type="InParanoid" id="F0YAM8"/>
<dbReference type="EMBL" id="GL833129">
    <property type="protein sequence ID" value="EGB07963.1"/>
    <property type="molecule type" value="Genomic_DNA"/>
</dbReference>
<dbReference type="Pfam" id="PF12796">
    <property type="entry name" value="Ank_2"/>
    <property type="match status" value="2"/>
</dbReference>
<feature type="non-terminal residue" evidence="4">
    <location>
        <position position="139"/>
    </location>
</feature>
<dbReference type="PROSITE" id="PS50088">
    <property type="entry name" value="ANK_REPEAT"/>
    <property type="match status" value="3"/>
</dbReference>
<sequence length="139" mass="14595">SPLHKAVEMGHEDCVAILLDAGANVDATNVEAETPLHYACWTGGAQIVARLLEAGASIHHDSGMGYMEDYDQDQIVGNATGHPIHVAAAKSRECVQLLLDAGATTDVRGVYFGQTPLHHAAEAGQLESLRLLLASGAEV</sequence>
<evidence type="ECO:0000256" key="1">
    <source>
        <dbReference type="ARBA" id="ARBA00022737"/>
    </source>
</evidence>
<dbReference type="PANTHER" id="PTHR24198">
    <property type="entry name" value="ANKYRIN REPEAT AND PROTEIN KINASE DOMAIN-CONTAINING PROTEIN"/>
    <property type="match status" value="1"/>
</dbReference>
<dbReference type="PROSITE" id="PS50297">
    <property type="entry name" value="ANK_REP_REGION"/>
    <property type="match status" value="3"/>
</dbReference>
<dbReference type="AlphaFoldDB" id="F0YAM8"/>
<dbReference type="KEGG" id="aaf:AURANDRAFT_6606"/>
<accession>F0YAM8</accession>
<feature type="repeat" description="ANK" evidence="3">
    <location>
        <begin position="31"/>
        <end position="63"/>
    </location>
</feature>
<name>F0YAM8_AURAN</name>
<evidence type="ECO:0000313" key="5">
    <source>
        <dbReference type="Proteomes" id="UP000002729"/>
    </source>
</evidence>
<dbReference type="InterPro" id="IPR002110">
    <property type="entry name" value="Ankyrin_rpt"/>
</dbReference>
<feature type="repeat" description="ANK" evidence="3">
    <location>
        <begin position="1"/>
        <end position="30"/>
    </location>
</feature>
<dbReference type="SMART" id="SM00248">
    <property type="entry name" value="ANK"/>
    <property type="match status" value="4"/>
</dbReference>
<evidence type="ECO:0000313" key="4">
    <source>
        <dbReference type="EMBL" id="EGB07963.1"/>
    </source>
</evidence>
<keyword evidence="2 3" id="KW-0040">ANK repeat</keyword>
<dbReference type="InterPro" id="IPR036770">
    <property type="entry name" value="Ankyrin_rpt-contain_sf"/>
</dbReference>